<keyword evidence="2" id="KW-1185">Reference proteome</keyword>
<evidence type="ECO:0008006" key="3">
    <source>
        <dbReference type="Google" id="ProtNLM"/>
    </source>
</evidence>
<protein>
    <recommendedName>
        <fullName evidence="3">AlbB</fullName>
    </recommendedName>
</protein>
<dbReference type="EMBL" id="BJMM01000003">
    <property type="protein sequence ID" value="GEB48555.1"/>
    <property type="molecule type" value="Genomic_DNA"/>
</dbReference>
<sequence length="113" mass="12638">MEHTDRQLPARLREDLVLLTAYLLSTGHGLLHEPAAYAPARAVDAARRTLGLLAEHDGPDRRLDEVRARIDEFFTDPHDGEPLAELLDELCVRMAEVVDAFQEDASPAETQPR</sequence>
<evidence type="ECO:0000313" key="1">
    <source>
        <dbReference type="EMBL" id="GEB48555.1"/>
    </source>
</evidence>
<accession>A0A4Y3QT91</accession>
<organism evidence="1 2">
    <name type="scientific">Streptomyces cacaoi</name>
    <dbReference type="NCBI Taxonomy" id="1898"/>
    <lineage>
        <taxon>Bacteria</taxon>
        <taxon>Bacillati</taxon>
        <taxon>Actinomycetota</taxon>
        <taxon>Actinomycetes</taxon>
        <taxon>Kitasatosporales</taxon>
        <taxon>Streptomycetaceae</taxon>
        <taxon>Streptomyces</taxon>
    </lineage>
</organism>
<gene>
    <name evidence="1" type="ORF">SCA03_11060</name>
</gene>
<dbReference type="OrthoDB" id="3431925at2"/>
<proteinExistence type="predicted"/>
<name>A0A4Y3QT91_STRCI</name>
<evidence type="ECO:0000313" key="2">
    <source>
        <dbReference type="Proteomes" id="UP000319210"/>
    </source>
</evidence>
<reference evidence="1 2" key="1">
    <citation type="submission" date="2019-06" db="EMBL/GenBank/DDBJ databases">
        <title>Whole genome shotgun sequence of Streptomyces cacaoi subsp. cacaoi NBRC 12748.</title>
        <authorList>
            <person name="Hosoyama A."/>
            <person name="Uohara A."/>
            <person name="Ohji S."/>
            <person name="Ichikawa N."/>
        </authorList>
    </citation>
    <scope>NUCLEOTIDE SEQUENCE [LARGE SCALE GENOMIC DNA]</scope>
    <source>
        <strain evidence="1 2">NBRC 12748</strain>
    </source>
</reference>
<dbReference type="RefSeq" id="WP_086814836.1">
    <property type="nucleotide sequence ID" value="NZ_BJMM01000003.1"/>
</dbReference>
<dbReference type="AlphaFoldDB" id="A0A4Y3QT91"/>
<comment type="caution">
    <text evidence="1">The sequence shown here is derived from an EMBL/GenBank/DDBJ whole genome shotgun (WGS) entry which is preliminary data.</text>
</comment>
<dbReference type="Pfam" id="PF19585">
    <property type="entry name" value="DUF6092"/>
    <property type="match status" value="1"/>
</dbReference>
<dbReference type="Proteomes" id="UP000319210">
    <property type="component" value="Unassembled WGS sequence"/>
</dbReference>
<dbReference type="InterPro" id="IPR046074">
    <property type="entry name" value="DUF6092"/>
</dbReference>